<keyword evidence="3" id="KW-1185">Reference proteome</keyword>
<gene>
    <name evidence="2" type="ORF">CRE_23482</name>
</gene>
<dbReference type="AlphaFoldDB" id="E3MGY9"/>
<dbReference type="Pfam" id="PF01827">
    <property type="entry name" value="FTH"/>
    <property type="match status" value="1"/>
</dbReference>
<dbReference type="InterPro" id="IPR001810">
    <property type="entry name" value="F-box_dom"/>
</dbReference>
<dbReference type="GeneID" id="9808754"/>
<dbReference type="Pfam" id="PF00646">
    <property type="entry name" value="F-box"/>
    <property type="match status" value="1"/>
</dbReference>
<name>E3MGY9_CAERE</name>
<dbReference type="CTD" id="9808754"/>
<protein>
    <recommendedName>
        <fullName evidence="1">F-box domain-containing protein</fullName>
    </recommendedName>
</protein>
<evidence type="ECO:0000259" key="1">
    <source>
        <dbReference type="SMART" id="SM00256"/>
    </source>
</evidence>
<dbReference type="Proteomes" id="UP000008281">
    <property type="component" value="Unassembled WGS sequence"/>
</dbReference>
<organism evidence="3">
    <name type="scientific">Caenorhabditis remanei</name>
    <name type="common">Caenorhabditis vulgaris</name>
    <dbReference type="NCBI Taxonomy" id="31234"/>
    <lineage>
        <taxon>Eukaryota</taxon>
        <taxon>Metazoa</taxon>
        <taxon>Ecdysozoa</taxon>
        <taxon>Nematoda</taxon>
        <taxon>Chromadorea</taxon>
        <taxon>Rhabditida</taxon>
        <taxon>Rhabditina</taxon>
        <taxon>Rhabditomorpha</taxon>
        <taxon>Rhabditoidea</taxon>
        <taxon>Rhabditidae</taxon>
        <taxon>Peloderinae</taxon>
        <taxon>Caenorhabditis</taxon>
    </lineage>
</organism>
<dbReference type="RefSeq" id="XP_003104645.2">
    <property type="nucleotide sequence ID" value="XM_003104597.2"/>
</dbReference>
<dbReference type="OrthoDB" id="5910808at2759"/>
<evidence type="ECO:0000313" key="2">
    <source>
        <dbReference type="EMBL" id="EFP01798.1"/>
    </source>
</evidence>
<dbReference type="SMART" id="SM00256">
    <property type="entry name" value="FBOX"/>
    <property type="match status" value="1"/>
</dbReference>
<sequence>MTSRTLLVDFPAVIKSKVLEELDVFSILKLRKVCWSLREFIDKSQPKPRGTVVDLNLNGNSIGIVLILQEDTRIYFQDNANGCTMSWGVSNSINFDNECYIDVFLKEFTIIMKHHWRPVLDSVSVDMWGKKDYSDLDKIFNKINHLQSEKVSFEECNPIKIGKIFSFFDAKCLNKIVIENCFMVNSNEDLLPITSTEHWKSARCVVYKGKKFRPRIQDFLHFSDVEMEFNSIPLQDIILLKENFLKSPTLTRFEIKNCNYIGERLPAIFGDPSTQRNNVWFFKIPNSEDVIYLTERLLHINFSRVKMTDVPIGAVIKY</sequence>
<feature type="domain" description="F-box" evidence="1">
    <location>
        <begin position="10"/>
        <end position="50"/>
    </location>
</feature>
<dbReference type="EMBL" id="DS268444">
    <property type="protein sequence ID" value="EFP01798.1"/>
    <property type="molecule type" value="Genomic_DNA"/>
</dbReference>
<dbReference type="OMA" id="NANGCTM"/>
<proteinExistence type="predicted"/>
<accession>E3MGY9</accession>
<dbReference type="HOGENOM" id="CLU_030831_3_1_1"/>
<dbReference type="KEGG" id="crq:GCK72_021467"/>
<reference evidence="2" key="1">
    <citation type="submission" date="2007-07" db="EMBL/GenBank/DDBJ databases">
        <title>PCAP assembly of the Caenorhabditis remanei genome.</title>
        <authorList>
            <consortium name="The Caenorhabditis remanei Sequencing Consortium"/>
            <person name="Wilson R.K."/>
        </authorList>
    </citation>
    <scope>NUCLEOTIDE SEQUENCE [LARGE SCALE GENOMIC DNA]</scope>
    <source>
        <strain evidence="2">PB4641</strain>
    </source>
</reference>
<dbReference type="FunCoup" id="E3MGY9">
    <property type="interactions" value="23"/>
</dbReference>
<dbReference type="PANTHER" id="PTHR23014">
    <property type="entry name" value="F-BOX A PROTEIN"/>
    <property type="match status" value="1"/>
</dbReference>
<evidence type="ECO:0000313" key="3">
    <source>
        <dbReference type="Proteomes" id="UP000008281"/>
    </source>
</evidence>
<dbReference type="InterPro" id="IPR002900">
    <property type="entry name" value="DUF38/FTH_CAE_spp"/>
</dbReference>
<dbReference type="PANTHER" id="PTHR23014:SF1">
    <property type="entry name" value="DUF38 DOMAIN-CONTAINING PROTEIN-RELATED"/>
    <property type="match status" value="1"/>
</dbReference>
<dbReference type="InParanoid" id="E3MGY9"/>